<protein>
    <submittedName>
        <fullName evidence="2">Glycosyl transferases group 1</fullName>
    </submittedName>
</protein>
<gene>
    <name evidence="2" type="ORF">SAMN05444380_1367</name>
</gene>
<dbReference type="Gene3D" id="3.40.50.2000">
    <property type="entry name" value="Glycogen Phosphorylase B"/>
    <property type="match status" value="1"/>
</dbReference>
<dbReference type="InParanoid" id="A0A1I2FTP8"/>
<dbReference type="Proteomes" id="UP000181976">
    <property type="component" value="Unassembled WGS sequence"/>
</dbReference>
<organism evidence="2 3">
    <name type="scientific">Thermophagus xiamenensis</name>
    <dbReference type="NCBI Taxonomy" id="385682"/>
    <lineage>
        <taxon>Bacteria</taxon>
        <taxon>Pseudomonadati</taxon>
        <taxon>Bacteroidota</taxon>
        <taxon>Bacteroidia</taxon>
        <taxon>Marinilabiliales</taxon>
        <taxon>Marinilabiliaceae</taxon>
        <taxon>Thermophagus</taxon>
    </lineage>
</organism>
<dbReference type="Pfam" id="PF00534">
    <property type="entry name" value="Glycos_transf_1"/>
    <property type="match status" value="1"/>
</dbReference>
<dbReference type="EMBL" id="FONA01000036">
    <property type="protein sequence ID" value="SFF08794.1"/>
    <property type="molecule type" value="Genomic_DNA"/>
</dbReference>
<dbReference type="SUPFAM" id="SSF53756">
    <property type="entry name" value="UDP-Glycosyltransferase/glycogen phosphorylase"/>
    <property type="match status" value="1"/>
</dbReference>
<feature type="domain" description="Glycosyl transferase family 1" evidence="1">
    <location>
        <begin position="2"/>
        <end position="68"/>
    </location>
</feature>
<keyword evidence="3" id="KW-1185">Reference proteome</keyword>
<proteinExistence type="predicted"/>
<evidence type="ECO:0000259" key="1">
    <source>
        <dbReference type="Pfam" id="PF00534"/>
    </source>
</evidence>
<name>A0A1I2FTP8_9BACT</name>
<evidence type="ECO:0000313" key="3">
    <source>
        <dbReference type="Proteomes" id="UP000181976"/>
    </source>
</evidence>
<dbReference type="STRING" id="385682.SAMN05444380_1367"/>
<dbReference type="GO" id="GO:0016757">
    <property type="term" value="F:glycosyltransferase activity"/>
    <property type="evidence" value="ECO:0007669"/>
    <property type="project" value="InterPro"/>
</dbReference>
<dbReference type="eggNOG" id="COG0438">
    <property type="taxonomic scope" value="Bacteria"/>
</dbReference>
<dbReference type="OrthoDB" id="9801609at2"/>
<sequence length="135" mass="15243">MPNEKVLKLLKNSHVALLPTYADTYGYFVLEAQACGCPVISTDIRALPEINNNECGWIISVPKDKNGNGILKTAKDRKIFSTIIEKKLYSIVNEIILKPENILPKAEASIERIKKEHDPEKHANKLINIYVTSRK</sequence>
<dbReference type="AlphaFoldDB" id="A0A1I2FTP8"/>
<keyword evidence="2" id="KW-0808">Transferase</keyword>
<evidence type="ECO:0000313" key="2">
    <source>
        <dbReference type="EMBL" id="SFF08794.1"/>
    </source>
</evidence>
<reference evidence="2 3" key="1">
    <citation type="submission" date="2016-10" db="EMBL/GenBank/DDBJ databases">
        <authorList>
            <person name="de Groot N.N."/>
        </authorList>
    </citation>
    <scope>NUCLEOTIDE SEQUENCE [LARGE SCALE GENOMIC DNA]</scope>
    <source>
        <strain evidence="2 3">DSM 19012</strain>
    </source>
</reference>
<dbReference type="InterPro" id="IPR001296">
    <property type="entry name" value="Glyco_trans_1"/>
</dbReference>
<accession>A0A1I2FTP8</accession>